<keyword evidence="2" id="KW-1185">Reference proteome</keyword>
<sequence length="195" mass="20191">MADFTLLTHDGDPDRVATILPGQGYTADGPLLAYAAAVLRDAGWSLRTFVWDSGPSGRDEARETYTRVVREGLDAAPHAKHLVVGKSLGTLALPVCSLLSVPGVWITPLVSDQGTVDVRDAALTLHVSGLPTVLAGGSDDPLWDPVVAAKSGARVVEVAHADHSLMVPGDWRASLAALGEVTAAVAELAEQVAGS</sequence>
<dbReference type="RefSeq" id="WP_111250091.1">
    <property type="nucleotide sequence ID" value="NZ_QKWH01000002.1"/>
</dbReference>
<accession>A0A2W5Y7B1</accession>
<comment type="caution">
    <text evidence="1">The sequence shown here is derived from an EMBL/GenBank/DDBJ whole genome shotgun (WGS) entry which is preliminary data.</text>
</comment>
<evidence type="ECO:0000313" key="2">
    <source>
        <dbReference type="Proteomes" id="UP000248783"/>
    </source>
</evidence>
<dbReference type="Proteomes" id="UP000248783">
    <property type="component" value="Unassembled WGS sequence"/>
</dbReference>
<dbReference type="GO" id="GO:0016787">
    <property type="term" value="F:hydrolase activity"/>
    <property type="evidence" value="ECO:0007669"/>
    <property type="project" value="UniProtKB-KW"/>
</dbReference>
<dbReference type="SUPFAM" id="SSF53474">
    <property type="entry name" value="alpha/beta-Hydrolases"/>
    <property type="match status" value="1"/>
</dbReference>
<evidence type="ECO:0000313" key="1">
    <source>
        <dbReference type="EMBL" id="PZR54234.1"/>
    </source>
</evidence>
<organism evidence="1 2">
    <name type="scientific">Xylanimonas oleitrophica</name>
    <dbReference type="NCBI Taxonomy" id="2607479"/>
    <lineage>
        <taxon>Bacteria</taxon>
        <taxon>Bacillati</taxon>
        <taxon>Actinomycetota</taxon>
        <taxon>Actinomycetes</taxon>
        <taxon>Micrococcales</taxon>
        <taxon>Promicromonosporaceae</taxon>
        <taxon>Xylanimonas</taxon>
    </lineage>
</organism>
<dbReference type="EMBL" id="QKWH01000002">
    <property type="protein sequence ID" value="PZR54234.1"/>
    <property type="molecule type" value="Genomic_DNA"/>
</dbReference>
<protein>
    <submittedName>
        <fullName evidence="1">Alpha/beta hydrolase</fullName>
    </submittedName>
</protein>
<keyword evidence="1" id="KW-0378">Hydrolase</keyword>
<dbReference type="InterPro" id="IPR029058">
    <property type="entry name" value="AB_hydrolase_fold"/>
</dbReference>
<gene>
    <name evidence="1" type="ORF">DNL40_04785</name>
</gene>
<dbReference type="AlphaFoldDB" id="A0A2W5Y7B1"/>
<name>A0A2W5Y7B1_9MICO</name>
<proteinExistence type="predicted"/>
<reference evidence="1 2" key="1">
    <citation type="submission" date="2018-06" db="EMBL/GenBank/DDBJ databases">
        <title>Whole genome sequencing of a novel hydrocarbon degrading bacterial strain, PW21 isolated from oil contaminated produced water sample.</title>
        <authorList>
            <person name="Nagkirti P."/>
            <person name="Shaikh A."/>
            <person name="Gowdaman V."/>
            <person name="Engineer A.E."/>
            <person name="Dagar S."/>
            <person name="Dhakephalkar P.K."/>
        </authorList>
    </citation>
    <scope>NUCLEOTIDE SEQUENCE [LARGE SCALE GENOMIC DNA]</scope>
    <source>
        <strain evidence="1 2">PW21</strain>
    </source>
</reference>